<comment type="caution">
    <text evidence="2">The sequence shown here is derived from an EMBL/GenBank/DDBJ whole genome shotgun (WGS) entry which is preliminary data.</text>
</comment>
<dbReference type="EMBL" id="BONH01000014">
    <property type="protein sequence ID" value="GIF98305.1"/>
    <property type="molecule type" value="Genomic_DNA"/>
</dbReference>
<evidence type="ECO:0000313" key="3">
    <source>
        <dbReference type="Proteomes" id="UP000659904"/>
    </source>
</evidence>
<proteinExistence type="predicted"/>
<dbReference type="Proteomes" id="UP000659904">
    <property type="component" value="Unassembled WGS sequence"/>
</dbReference>
<reference evidence="2 3" key="1">
    <citation type="submission" date="2021-01" db="EMBL/GenBank/DDBJ databases">
        <title>Whole genome shotgun sequence of Catellatospora citrea NBRC 14495.</title>
        <authorList>
            <person name="Komaki H."/>
            <person name="Tamura T."/>
        </authorList>
    </citation>
    <scope>NUCLEOTIDE SEQUENCE [LARGE SCALE GENOMIC DNA]</scope>
    <source>
        <strain evidence="2 3">NBRC 14495</strain>
    </source>
</reference>
<organism evidence="2 3">
    <name type="scientific">Catellatospora citrea</name>
    <dbReference type="NCBI Taxonomy" id="53366"/>
    <lineage>
        <taxon>Bacteria</taxon>
        <taxon>Bacillati</taxon>
        <taxon>Actinomycetota</taxon>
        <taxon>Actinomycetes</taxon>
        <taxon>Micromonosporales</taxon>
        <taxon>Micromonosporaceae</taxon>
        <taxon>Catellatospora</taxon>
    </lineage>
</organism>
<accession>A0A8J3NZC6</accession>
<evidence type="ECO:0000313" key="2">
    <source>
        <dbReference type="EMBL" id="GIF98305.1"/>
    </source>
</evidence>
<keyword evidence="3" id="KW-1185">Reference proteome</keyword>
<dbReference type="AlphaFoldDB" id="A0A8J3NZC6"/>
<protein>
    <submittedName>
        <fullName evidence="2">Uncharacterized protein</fullName>
    </submittedName>
</protein>
<feature type="compositionally biased region" description="Basic and acidic residues" evidence="1">
    <location>
        <begin position="14"/>
        <end position="25"/>
    </location>
</feature>
<sequence>MGELQQARDCGQQEDDRGDTGERPHPGMIWPCGAQPPNEAAPERSTRLPTLPVAN</sequence>
<feature type="region of interest" description="Disordered" evidence="1">
    <location>
        <begin position="1"/>
        <end position="55"/>
    </location>
</feature>
<evidence type="ECO:0000256" key="1">
    <source>
        <dbReference type="SAM" id="MobiDB-lite"/>
    </source>
</evidence>
<name>A0A8J3NZC6_9ACTN</name>
<gene>
    <name evidence="2" type="ORF">Cci01nite_33990</name>
</gene>